<accession>A0A1W7D4W4</accession>
<dbReference type="AlphaFoldDB" id="A0A1W7D4W4"/>
<gene>
    <name evidence="1" type="ORF">CAG99_24760</name>
</gene>
<reference evidence="1 2" key="1">
    <citation type="submission" date="2017-05" db="EMBL/GenBank/DDBJ databases">
        <title>Complete genome sequence of Streptomyces sp. SCSIO 03032 revealed the diverse biosynthetic pathways for its bioactive secondary metabolites.</title>
        <authorList>
            <person name="Ma L."/>
            <person name="Zhu Y."/>
            <person name="Zhang W."/>
            <person name="Zhang G."/>
            <person name="Tian X."/>
            <person name="Zhang S."/>
            <person name="Zhang C."/>
        </authorList>
    </citation>
    <scope>NUCLEOTIDE SEQUENCE [LARGE SCALE GENOMIC DNA]</scope>
    <source>
        <strain evidence="1 2">SCSIO 03032</strain>
    </source>
</reference>
<dbReference type="Proteomes" id="UP000194218">
    <property type="component" value="Chromosome"/>
</dbReference>
<dbReference type="KEGG" id="smao:CAG99_24760"/>
<evidence type="ECO:0000313" key="1">
    <source>
        <dbReference type="EMBL" id="ARQ71610.1"/>
    </source>
</evidence>
<organism evidence="1 2">
    <name type="scientific">Streptomyces marincola</name>
    <dbReference type="NCBI Taxonomy" id="2878388"/>
    <lineage>
        <taxon>Bacteria</taxon>
        <taxon>Bacillati</taxon>
        <taxon>Actinomycetota</taxon>
        <taxon>Actinomycetes</taxon>
        <taxon>Kitasatosporales</taxon>
        <taxon>Streptomycetaceae</taxon>
        <taxon>Streptomyces</taxon>
    </lineage>
</organism>
<evidence type="ECO:0000313" key="2">
    <source>
        <dbReference type="Proteomes" id="UP000194218"/>
    </source>
</evidence>
<protein>
    <submittedName>
        <fullName evidence="1">Uncharacterized protein</fullName>
    </submittedName>
</protein>
<name>A0A1W7D4W4_9ACTN</name>
<keyword evidence="2" id="KW-1185">Reference proteome</keyword>
<proteinExistence type="predicted"/>
<dbReference type="OrthoDB" id="4215387at2"/>
<dbReference type="Pfam" id="PF19760">
    <property type="entry name" value="DUF6247"/>
    <property type="match status" value="2"/>
</dbReference>
<dbReference type="InterPro" id="IPR046214">
    <property type="entry name" value="DUF6247"/>
</dbReference>
<sequence>MSTFSGAWVHRTLSEGDRKTFESQYAFALAGVRITYEVEPLAEVVREWWVHAGGDRDAADADRFRSHQDATITRRPQLRQQDPTRWVDRTGPAVFTALSPDDRVRFELDFAGAADLAAQTFDHRRLIEVVHEWWTPACRNANPEHQQIDLEVIRRIEAGDESVFADGGEQS</sequence>
<dbReference type="EMBL" id="CP021121">
    <property type="protein sequence ID" value="ARQ71610.1"/>
    <property type="molecule type" value="Genomic_DNA"/>
</dbReference>
<dbReference type="RefSeq" id="WP_086161451.1">
    <property type="nucleotide sequence ID" value="NZ_CP021121.1"/>
</dbReference>